<organism evidence="1 2">
    <name type="scientific">Hyaloscypha bicolor E</name>
    <dbReference type="NCBI Taxonomy" id="1095630"/>
    <lineage>
        <taxon>Eukaryota</taxon>
        <taxon>Fungi</taxon>
        <taxon>Dikarya</taxon>
        <taxon>Ascomycota</taxon>
        <taxon>Pezizomycotina</taxon>
        <taxon>Leotiomycetes</taxon>
        <taxon>Helotiales</taxon>
        <taxon>Hyaloscyphaceae</taxon>
        <taxon>Hyaloscypha</taxon>
        <taxon>Hyaloscypha bicolor</taxon>
    </lineage>
</organism>
<keyword evidence="2" id="KW-1185">Reference proteome</keyword>
<dbReference type="GeneID" id="36584070"/>
<accession>A0A2J6SK40</accession>
<dbReference type="Proteomes" id="UP000235371">
    <property type="component" value="Unassembled WGS sequence"/>
</dbReference>
<gene>
    <name evidence="1" type="ORF">K444DRAFT_543805</name>
</gene>
<protein>
    <submittedName>
        <fullName evidence="1">Uncharacterized protein</fullName>
    </submittedName>
</protein>
<dbReference type="AlphaFoldDB" id="A0A2J6SK40"/>
<reference evidence="1 2" key="1">
    <citation type="submission" date="2016-04" db="EMBL/GenBank/DDBJ databases">
        <title>A degradative enzymes factory behind the ericoid mycorrhizal symbiosis.</title>
        <authorList>
            <consortium name="DOE Joint Genome Institute"/>
            <person name="Martino E."/>
            <person name="Morin E."/>
            <person name="Grelet G."/>
            <person name="Kuo A."/>
            <person name="Kohler A."/>
            <person name="Daghino S."/>
            <person name="Barry K."/>
            <person name="Choi C."/>
            <person name="Cichocki N."/>
            <person name="Clum A."/>
            <person name="Copeland A."/>
            <person name="Hainaut M."/>
            <person name="Haridas S."/>
            <person name="Labutti K."/>
            <person name="Lindquist E."/>
            <person name="Lipzen A."/>
            <person name="Khouja H.-R."/>
            <person name="Murat C."/>
            <person name="Ohm R."/>
            <person name="Olson A."/>
            <person name="Spatafora J."/>
            <person name="Veneault-Fourrey C."/>
            <person name="Henrissat B."/>
            <person name="Grigoriev I."/>
            <person name="Martin F."/>
            <person name="Perotto S."/>
        </authorList>
    </citation>
    <scope>NUCLEOTIDE SEQUENCE [LARGE SCALE GENOMIC DNA]</scope>
    <source>
        <strain evidence="1 2">E</strain>
    </source>
</reference>
<dbReference type="RefSeq" id="XP_024728031.1">
    <property type="nucleotide sequence ID" value="XM_024875991.1"/>
</dbReference>
<evidence type="ECO:0000313" key="1">
    <source>
        <dbReference type="EMBL" id="PMD51127.1"/>
    </source>
</evidence>
<sequence>REQANTTALTEVETLAKALEIPLIDAIILLANNRKSYISPLALELATQEAEAPATPAKRALFTKSIVNTYIIAILEL</sequence>
<feature type="non-terminal residue" evidence="1">
    <location>
        <position position="1"/>
    </location>
</feature>
<dbReference type="EMBL" id="KZ613912">
    <property type="protein sequence ID" value="PMD51127.1"/>
    <property type="molecule type" value="Genomic_DNA"/>
</dbReference>
<dbReference type="InParanoid" id="A0A2J6SK40"/>
<name>A0A2J6SK40_9HELO</name>
<evidence type="ECO:0000313" key="2">
    <source>
        <dbReference type="Proteomes" id="UP000235371"/>
    </source>
</evidence>
<proteinExistence type="predicted"/>